<keyword evidence="2" id="KW-0238">DNA-binding</keyword>
<feature type="domain" description="HTH araC/xylS-type" evidence="4">
    <location>
        <begin position="185"/>
        <end position="283"/>
    </location>
</feature>
<dbReference type="PROSITE" id="PS01124">
    <property type="entry name" value="HTH_ARAC_FAMILY_2"/>
    <property type="match status" value="1"/>
</dbReference>
<dbReference type="PRINTS" id="PR00032">
    <property type="entry name" value="HTHARAC"/>
</dbReference>
<proteinExistence type="predicted"/>
<sequence>MNFPIDELHLFTLNVGFARHDSDWNWKNVQSPFARLYLVVGGSAQIHLPDGIHDLTPGHLYFIPPFITHSYLCNSSFSHYYLHIYEKCDGGVSIIDEWDYPVEVNAASYDIELMKRLLYINPFLKLPASNPKVYDNNAMLVNNIEMNIRRPFCDKMESRGIVFVLLSRFMKYARPKIEIQDCRIRQSLAYIRKNLNQAISLDILADMACMSKDHFIRMFRSKTGKTPKTYIIKQKMERAELLLVTTDNPIKNVAMQVGYDDCSHFNKTFKAFSGMTPTEYRERHQ</sequence>
<evidence type="ECO:0000313" key="5">
    <source>
        <dbReference type="EMBL" id="NPD92911.1"/>
    </source>
</evidence>
<dbReference type="Gene3D" id="1.10.10.60">
    <property type="entry name" value="Homeodomain-like"/>
    <property type="match status" value="2"/>
</dbReference>
<protein>
    <submittedName>
        <fullName evidence="5">Helix-turn-helix transcriptional regulator</fullName>
    </submittedName>
</protein>
<keyword evidence="1" id="KW-0805">Transcription regulation</keyword>
<dbReference type="SUPFAM" id="SSF46689">
    <property type="entry name" value="Homeodomain-like"/>
    <property type="match status" value="2"/>
</dbReference>
<dbReference type="InterPro" id="IPR020449">
    <property type="entry name" value="Tscrpt_reg_AraC-type_HTH"/>
</dbReference>
<dbReference type="PANTHER" id="PTHR43280:SF28">
    <property type="entry name" value="HTH-TYPE TRANSCRIPTIONAL ACTIVATOR RHAS"/>
    <property type="match status" value="1"/>
</dbReference>
<evidence type="ECO:0000256" key="3">
    <source>
        <dbReference type="ARBA" id="ARBA00023163"/>
    </source>
</evidence>
<comment type="caution">
    <text evidence="5">The sequence shown here is derived from an EMBL/GenBank/DDBJ whole genome shotgun (WGS) entry which is preliminary data.</text>
</comment>
<evidence type="ECO:0000259" key="4">
    <source>
        <dbReference type="PROSITE" id="PS01124"/>
    </source>
</evidence>
<organism evidence="5 6">
    <name type="scientific">Xylanibacter muris</name>
    <dbReference type="NCBI Taxonomy" id="2736290"/>
    <lineage>
        <taxon>Bacteria</taxon>
        <taxon>Pseudomonadati</taxon>
        <taxon>Bacteroidota</taxon>
        <taxon>Bacteroidia</taxon>
        <taxon>Bacteroidales</taxon>
        <taxon>Prevotellaceae</taxon>
        <taxon>Xylanibacter</taxon>
    </lineage>
</organism>
<dbReference type="EMBL" id="JABKKF010000012">
    <property type="protein sequence ID" value="NPD92911.1"/>
    <property type="molecule type" value="Genomic_DNA"/>
</dbReference>
<accession>A0ABX2ANU6</accession>
<dbReference type="SUPFAM" id="SSF51215">
    <property type="entry name" value="Regulatory protein AraC"/>
    <property type="match status" value="1"/>
</dbReference>
<dbReference type="InterPro" id="IPR018060">
    <property type="entry name" value="HTH_AraC"/>
</dbReference>
<dbReference type="SMART" id="SM00342">
    <property type="entry name" value="HTH_ARAC"/>
    <property type="match status" value="1"/>
</dbReference>
<dbReference type="Proteomes" id="UP000714420">
    <property type="component" value="Unassembled WGS sequence"/>
</dbReference>
<dbReference type="Pfam" id="PF12833">
    <property type="entry name" value="HTH_18"/>
    <property type="match status" value="1"/>
</dbReference>
<gene>
    <name evidence="5" type="ORF">HPS56_11285</name>
</gene>
<dbReference type="PANTHER" id="PTHR43280">
    <property type="entry name" value="ARAC-FAMILY TRANSCRIPTIONAL REGULATOR"/>
    <property type="match status" value="1"/>
</dbReference>
<name>A0ABX2ANU6_9BACT</name>
<evidence type="ECO:0000313" key="6">
    <source>
        <dbReference type="Proteomes" id="UP000714420"/>
    </source>
</evidence>
<dbReference type="RefSeq" id="WP_172276571.1">
    <property type="nucleotide sequence ID" value="NZ_CASGMU010000012.1"/>
</dbReference>
<keyword evidence="3" id="KW-0804">Transcription</keyword>
<evidence type="ECO:0000256" key="1">
    <source>
        <dbReference type="ARBA" id="ARBA00023015"/>
    </source>
</evidence>
<reference evidence="5 6" key="1">
    <citation type="submission" date="2020-05" db="EMBL/GenBank/DDBJ databases">
        <title>Distinct polysaccharide utilization as determinants for interspecies competition between intestinal Prevotella spp.</title>
        <authorList>
            <person name="Galvez E.J.C."/>
            <person name="Iljazovic A."/>
            <person name="Strowig T."/>
        </authorList>
    </citation>
    <scope>NUCLEOTIDE SEQUENCE [LARGE SCALE GENOMIC DNA]</scope>
    <source>
        <strain evidence="5 6">PMUR</strain>
    </source>
</reference>
<evidence type="ECO:0000256" key="2">
    <source>
        <dbReference type="ARBA" id="ARBA00023125"/>
    </source>
</evidence>
<keyword evidence="6" id="KW-1185">Reference proteome</keyword>
<dbReference type="PROSITE" id="PS00041">
    <property type="entry name" value="HTH_ARAC_FAMILY_1"/>
    <property type="match status" value="1"/>
</dbReference>
<dbReference type="InterPro" id="IPR009057">
    <property type="entry name" value="Homeodomain-like_sf"/>
</dbReference>
<dbReference type="InterPro" id="IPR018062">
    <property type="entry name" value="HTH_AraC-typ_CS"/>
</dbReference>
<dbReference type="InterPro" id="IPR037923">
    <property type="entry name" value="HTH-like"/>
</dbReference>